<comment type="caution">
    <text evidence="1">The sequence shown here is derived from an EMBL/GenBank/DDBJ whole genome shotgun (WGS) entry which is preliminary data.</text>
</comment>
<dbReference type="EMBL" id="QNRE01000004">
    <property type="protein sequence ID" value="RBO91322.1"/>
    <property type="molecule type" value="Genomic_DNA"/>
</dbReference>
<name>A0A366DML8_9NOCA</name>
<dbReference type="STRING" id="1210090.GCA_001613185_00915"/>
<sequence length="266" mass="29727">MDGCDSADLRSPSMIDTELADVYQRLAEVDWRMSAIDRRLRHRPDDAALINERVGLASALRILLARRDALDAVFQARGGWSRAFLVNNPSGHVHSSMDCATCNRNGRATNFKWLVEYSGRTEEQIIEAAGSRACTVCYPDAPIDRPSVFRSDEELARDLRRADREHRREAAQAKAIHMPDGSPLRDRWGVIRTERAAEIAAVDALVDLMWYGTASGGDGWAFIDAAVDALAAKRDEPVRDVADLITAKAIKKYRRVFGDSRRTDSR</sequence>
<accession>A0A366DML8</accession>
<gene>
    <name evidence="1" type="ORF">DFR74_10424</name>
</gene>
<organism evidence="1 2">
    <name type="scientific">Nocardia puris</name>
    <dbReference type="NCBI Taxonomy" id="208602"/>
    <lineage>
        <taxon>Bacteria</taxon>
        <taxon>Bacillati</taxon>
        <taxon>Actinomycetota</taxon>
        <taxon>Actinomycetes</taxon>
        <taxon>Mycobacteriales</taxon>
        <taxon>Nocardiaceae</taxon>
        <taxon>Nocardia</taxon>
    </lineage>
</organism>
<proteinExistence type="predicted"/>
<dbReference type="AlphaFoldDB" id="A0A366DML8"/>
<protein>
    <submittedName>
        <fullName evidence="1">Uncharacterized protein</fullName>
    </submittedName>
</protein>
<evidence type="ECO:0000313" key="1">
    <source>
        <dbReference type="EMBL" id="RBO91322.1"/>
    </source>
</evidence>
<keyword evidence="2" id="KW-1185">Reference proteome</keyword>
<evidence type="ECO:0000313" key="2">
    <source>
        <dbReference type="Proteomes" id="UP000252586"/>
    </source>
</evidence>
<dbReference type="Proteomes" id="UP000252586">
    <property type="component" value="Unassembled WGS sequence"/>
</dbReference>
<reference evidence="1 2" key="1">
    <citation type="submission" date="2018-06" db="EMBL/GenBank/DDBJ databases">
        <title>Genomic Encyclopedia of Type Strains, Phase IV (KMG-IV): sequencing the most valuable type-strain genomes for metagenomic binning, comparative biology and taxonomic classification.</title>
        <authorList>
            <person name="Goeker M."/>
        </authorList>
    </citation>
    <scope>NUCLEOTIDE SEQUENCE [LARGE SCALE GENOMIC DNA]</scope>
    <source>
        <strain evidence="1 2">DSM 44599</strain>
    </source>
</reference>